<dbReference type="GO" id="GO:0005509">
    <property type="term" value="F:calcium ion binding"/>
    <property type="evidence" value="ECO:0007669"/>
    <property type="project" value="UniProtKB-UniRule"/>
</dbReference>
<feature type="non-terminal residue" evidence="9">
    <location>
        <position position="1"/>
    </location>
</feature>
<keyword evidence="4" id="KW-0325">Glycoprotein</keyword>
<dbReference type="CDD" id="cd11304">
    <property type="entry name" value="Cadherin_repeat"/>
    <property type="match status" value="1"/>
</dbReference>
<protein>
    <submittedName>
        <fullName evidence="9">Cadherin-related family member 1</fullName>
    </submittedName>
</protein>
<dbReference type="AlphaFoldDB" id="A0AA35WJB1"/>
<feature type="transmembrane region" description="Helical" evidence="7">
    <location>
        <begin position="158"/>
        <end position="187"/>
    </location>
</feature>
<keyword evidence="2 7" id="KW-0812">Transmembrane</keyword>
<evidence type="ECO:0000256" key="4">
    <source>
        <dbReference type="ARBA" id="ARBA00023180"/>
    </source>
</evidence>
<dbReference type="Proteomes" id="UP001174909">
    <property type="component" value="Unassembled WGS sequence"/>
</dbReference>
<evidence type="ECO:0000256" key="3">
    <source>
        <dbReference type="ARBA" id="ARBA00022989"/>
    </source>
</evidence>
<dbReference type="GO" id="GO:0007156">
    <property type="term" value="P:homophilic cell adhesion via plasma membrane adhesion molecules"/>
    <property type="evidence" value="ECO:0007669"/>
    <property type="project" value="InterPro"/>
</dbReference>
<dbReference type="InterPro" id="IPR002126">
    <property type="entry name" value="Cadherin-like_dom"/>
</dbReference>
<dbReference type="PANTHER" id="PTHR24028:SF328">
    <property type="entry name" value="CADHERIN-3"/>
    <property type="match status" value="1"/>
</dbReference>
<dbReference type="InterPro" id="IPR015919">
    <property type="entry name" value="Cadherin-like_sf"/>
</dbReference>
<dbReference type="SUPFAM" id="SSF49313">
    <property type="entry name" value="Cadherin-like"/>
    <property type="match status" value="1"/>
</dbReference>
<feature type="compositionally biased region" description="Polar residues" evidence="6">
    <location>
        <begin position="249"/>
        <end position="258"/>
    </location>
</feature>
<keyword evidence="3 7" id="KW-1133">Transmembrane helix</keyword>
<proteinExistence type="predicted"/>
<dbReference type="Pfam" id="PF00028">
    <property type="entry name" value="Cadherin"/>
    <property type="match status" value="1"/>
</dbReference>
<dbReference type="Gene3D" id="2.60.40.60">
    <property type="entry name" value="Cadherins"/>
    <property type="match status" value="2"/>
</dbReference>
<keyword evidence="10" id="KW-1185">Reference proteome</keyword>
<feature type="domain" description="Cadherin" evidence="8">
    <location>
        <begin position="61"/>
        <end position="158"/>
    </location>
</feature>
<dbReference type="GO" id="GO:0005886">
    <property type="term" value="C:plasma membrane"/>
    <property type="evidence" value="ECO:0007669"/>
    <property type="project" value="TreeGrafter"/>
</dbReference>
<name>A0AA35WJB1_GEOBA</name>
<dbReference type="SMART" id="SM00112">
    <property type="entry name" value="CA"/>
    <property type="match status" value="2"/>
</dbReference>
<evidence type="ECO:0000313" key="10">
    <source>
        <dbReference type="Proteomes" id="UP001174909"/>
    </source>
</evidence>
<sequence length="285" mass="30725">IVLETFLLNSAGEVVLQTGLDYEEGPVSYKFELVCSDGDNEAVAEVLVVVLPVNDNPPRFLEDRYKFTVDRSSPSGHTVGRVEAEDEDIDAGSNITYVIDDSSYFTVDSLTGDIRIRDYIPSSAGSHFQLQVLASDEDFSANASVTVSVNGALSRPEFAGIVAGVLIFILLVVTILSLVGVCGCCYIRTTRRSAYAVDRATLSADTTPSQKVVRFADEEFSQYFPSPSRPLVLTNQSTGPQSLPGGDLYSSQTPYSHHQGTEDRGVGTTTVSPPANEQEETSFVA</sequence>
<gene>
    <name evidence="9" type="ORF">GBAR_LOCUS13207</name>
</gene>
<evidence type="ECO:0000256" key="6">
    <source>
        <dbReference type="SAM" id="MobiDB-lite"/>
    </source>
</evidence>
<comment type="caution">
    <text evidence="9">The sequence shown here is derived from an EMBL/GenBank/DDBJ whole genome shotgun (WGS) entry which is preliminary data.</text>
</comment>
<evidence type="ECO:0000256" key="2">
    <source>
        <dbReference type="ARBA" id="ARBA00022692"/>
    </source>
</evidence>
<evidence type="ECO:0000256" key="7">
    <source>
        <dbReference type="SAM" id="Phobius"/>
    </source>
</evidence>
<dbReference type="PANTHER" id="PTHR24028">
    <property type="entry name" value="CADHERIN-87A"/>
    <property type="match status" value="1"/>
</dbReference>
<feature type="region of interest" description="Disordered" evidence="6">
    <location>
        <begin position="227"/>
        <end position="285"/>
    </location>
</feature>
<organism evidence="9 10">
    <name type="scientific">Geodia barretti</name>
    <name type="common">Barrett's horny sponge</name>
    <dbReference type="NCBI Taxonomy" id="519541"/>
    <lineage>
        <taxon>Eukaryota</taxon>
        <taxon>Metazoa</taxon>
        <taxon>Porifera</taxon>
        <taxon>Demospongiae</taxon>
        <taxon>Heteroscleromorpha</taxon>
        <taxon>Tetractinellida</taxon>
        <taxon>Astrophorina</taxon>
        <taxon>Geodiidae</taxon>
        <taxon>Geodia</taxon>
    </lineage>
</organism>
<dbReference type="InterPro" id="IPR050174">
    <property type="entry name" value="Protocadherin/Cadherin-CA"/>
</dbReference>
<reference evidence="9" key="1">
    <citation type="submission" date="2023-03" db="EMBL/GenBank/DDBJ databases">
        <authorList>
            <person name="Steffen K."/>
            <person name="Cardenas P."/>
        </authorList>
    </citation>
    <scope>NUCLEOTIDE SEQUENCE</scope>
</reference>
<evidence type="ECO:0000259" key="8">
    <source>
        <dbReference type="PROSITE" id="PS50268"/>
    </source>
</evidence>
<dbReference type="PROSITE" id="PS50268">
    <property type="entry name" value="CADHERIN_2"/>
    <property type="match status" value="2"/>
</dbReference>
<evidence type="ECO:0000313" key="9">
    <source>
        <dbReference type="EMBL" id="CAI8022509.1"/>
    </source>
</evidence>
<comment type="subcellular location">
    <subcellularLocation>
        <location evidence="1">Membrane</location>
        <topology evidence="1">Single-pass membrane protein</topology>
    </subcellularLocation>
</comment>
<accession>A0AA35WJB1</accession>
<feature type="domain" description="Cadherin" evidence="8">
    <location>
        <begin position="6"/>
        <end position="60"/>
    </location>
</feature>
<keyword evidence="7" id="KW-0472">Membrane</keyword>
<keyword evidence="5" id="KW-0106">Calcium</keyword>
<evidence type="ECO:0000256" key="1">
    <source>
        <dbReference type="ARBA" id="ARBA00004167"/>
    </source>
</evidence>
<dbReference type="EMBL" id="CASHTH010001959">
    <property type="protein sequence ID" value="CAI8022509.1"/>
    <property type="molecule type" value="Genomic_DNA"/>
</dbReference>
<evidence type="ECO:0000256" key="5">
    <source>
        <dbReference type="PROSITE-ProRule" id="PRU00043"/>
    </source>
</evidence>